<name>A0A1Y2HR01_9FUNG</name>
<reference evidence="3 4" key="1">
    <citation type="submission" date="2016-07" db="EMBL/GenBank/DDBJ databases">
        <title>Pervasive Adenine N6-methylation of Active Genes in Fungi.</title>
        <authorList>
            <consortium name="DOE Joint Genome Institute"/>
            <person name="Mondo S.J."/>
            <person name="Dannebaum R.O."/>
            <person name="Kuo R.C."/>
            <person name="Labutti K."/>
            <person name="Haridas S."/>
            <person name="Kuo A."/>
            <person name="Salamov A."/>
            <person name="Ahrendt S.R."/>
            <person name="Lipzen A."/>
            <person name="Sullivan W."/>
            <person name="Andreopoulos W.B."/>
            <person name="Clum A."/>
            <person name="Lindquist E."/>
            <person name="Daum C."/>
            <person name="Ramamoorthy G.K."/>
            <person name="Gryganskyi A."/>
            <person name="Culley D."/>
            <person name="Magnuson J.K."/>
            <person name="James T.Y."/>
            <person name="O'Malley M.A."/>
            <person name="Stajich J.E."/>
            <person name="Spatafora J.W."/>
            <person name="Visel A."/>
            <person name="Grigoriev I.V."/>
        </authorList>
    </citation>
    <scope>NUCLEOTIDE SEQUENCE [LARGE SCALE GENOMIC DNA]</scope>
    <source>
        <strain evidence="3 4">PL171</strain>
    </source>
</reference>
<organism evidence="3 4">
    <name type="scientific">Catenaria anguillulae PL171</name>
    <dbReference type="NCBI Taxonomy" id="765915"/>
    <lineage>
        <taxon>Eukaryota</taxon>
        <taxon>Fungi</taxon>
        <taxon>Fungi incertae sedis</taxon>
        <taxon>Blastocladiomycota</taxon>
        <taxon>Blastocladiomycetes</taxon>
        <taxon>Blastocladiales</taxon>
        <taxon>Catenariaceae</taxon>
        <taxon>Catenaria</taxon>
    </lineage>
</organism>
<keyword evidence="2" id="KW-1133">Transmembrane helix</keyword>
<feature type="non-terminal residue" evidence="3">
    <location>
        <position position="1"/>
    </location>
</feature>
<evidence type="ECO:0000256" key="1">
    <source>
        <dbReference type="SAM" id="MobiDB-lite"/>
    </source>
</evidence>
<proteinExistence type="predicted"/>
<evidence type="ECO:0000256" key="2">
    <source>
        <dbReference type="SAM" id="Phobius"/>
    </source>
</evidence>
<keyword evidence="4" id="KW-1185">Reference proteome</keyword>
<feature type="compositionally biased region" description="Polar residues" evidence="1">
    <location>
        <begin position="58"/>
        <end position="67"/>
    </location>
</feature>
<accession>A0A1Y2HR01</accession>
<feature type="transmembrane region" description="Helical" evidence="2">
    <location>
        <begin position="224"/>
        <end position="247"/>
    </location>
</feature>
<feature type="region of interest" description="Disordered" evidence="1">
    <location>
        <begin position="1"/>
        <end position="181"/>
    </location>
</feature>
<dbReference type="AlphaFoldDB" id="A0A1Y2HR01"/>
<gene>
    <name evidence="3" type="ORF">BCR44DRAFT_40906</name>
</gene>
<keyword evidence="2" id="KW-0472">Membrane</keyword>
<evidence type="ECO:0000313" key="4">
    <source>
        <dbReference type="Proteomes" id="UP000193411"/>
    </source>
</evidence>
<comment type="caution">
    <text evidence="3">The sequence shown here is derived from an EMBL/GenBank/DDBJ whole genome shotgun (WGS) entry which is preliminary data.</text>
</comment>
<dbReference type="EMBL" id="MCFL01000014">
    <property type="protein sequence ID" value="ORZ37017.1"/>
    <property type="molecule type" value="Genomic_DNA"/>
</dbReference>
<feature type="compositionally biased region" description="Polar residues" evidence="1">
    <location>
        <begin position="1"/>
        <end position="10"/>
    </location>
</feature>
<keyword evidence="2" id="KW-0812">Transmembrane</keyword>
<protein>
    <submittedName>
        <fullName evidence="3">Uncharacterized protein</fullName>
    </submittedName>
</protein>
<sequence length="396" mass="43274">STSKLRSSGPSFWEEEEALDAQPSPRDVTAAPELPLPPHLKPANPLSPLRDVSPTNPPKSQRASSDPSLALWEDDPDSPTSPRERAVPIALNVPYSPRLQLKPVSPLAPVRISGLSPKPPKPRSSDPSLALWEDADSPTSPTNRASLPSLPLPPLKPQKAHLSPPLDTPKPTKKLSSSPSFWEEEEALDSPKYQLEKPALPMPPKDPELASQIAAEKSRPRPRWIIYLAMGLLSLAMTLTIVLVVWMRSAVVVDFVDLRRRNASQPLSALEDTPTINLNAISESAVAFTARISVYSPLGGKCRVSDLKVQVKSVGRTLLDMQVPPGTELLPYTANRLNLTVVANDPVMFDRLCPAMVVRTRVAVDITGRAYVRGGWRSLLPPLPVKSRLYDIPCPR</sequence>
<evidence type="ECO:0000313" key="3">
    <source>
        <dbReference type="EMBL" id="ORZ37017.1"/>
    </source>
</evidence>
<dbReference type="Proteomes" id="UP000193411">
    <property type="component" value="Unassembled WGS sequence"/>
</dbReference>